<gene>
    <name evidence="1" type="ORF">GTA08_BOTSDO03213</name>
</gene>
<dbReference type="Proteomes" id="UP000572817">
    <property type="component" value="Unassembled WGS sequence"/>
</dbReference>
<evidence type="ECO:0000313" key="2">
    <source>
        <dbReference type="Proteomes" id="UP000572817"/>
    </source>
</evidence>
<evidence type="ECO:0000313" key="1">
    <source>
        <dbReference type="EMBL" id="KAF4309427.1"/>
    </source>
</evidence>
<comment type="caution">
    <text evidence="1">The sequence shown here is derived from an EMBL/GenBank/DDBJ whole genome shotgun (WGS) entry which is preliminary data.</text>
</comment>
<dbReference type="PANTHER" id="PTHR38167">
    <property type="entry name" value="C2H2-TYPE DOMAIN-CONTAINING PROTEIN"/>
    <property type="match status" value="1"/>
</dbReference>
<protein>
    <recommendedName>
        <fullName evidence="3">C2H2-type domain-containing protein</fullName>
    </recommendedName>
</protein>
<reference evidence="1" key="1">
    <citation type="submission" date="2020-04" db="EMBL/GenBank/DDBJ databases">
        <title>Genome Assembly and Annotation of Botryosphaeria dothidea sdau 11-99, a Latent Pathogen of Apple Fruit Ring Rot in China.</title>
        <authorList>
            <person name="Yu C."/>
            <person name="Diao Y."/>
            <person name="Lu Q."/>
            <person name="Zhao J."/>
            <person name="Cui S."/>
            <person name="Peng C."/>
            <person name="He B."/>
            <person name="Liu H."/>
        </authorList>
    </citation>
    <scope>NUCLEOTIDE SEQUENCE [LARGE SCALE GENOMIC DNA]</scope>
    <source>
        <strain evidence="1">Sdau11-99</strain>
    </source>
</reference>
<organism evidence="1 2">
    <name type="scientific">Botryosphaeria dothidea</name>
    <dbReference type="NCBI Taxonomy" id="55169"/>
    <lineage>
        <taxon>Eukaryota</taxon>
        <taxon>Fungi</taxon>
        <taxon>Dikarya</taxon>
        <taxon>Ascomycota</taxon>
        <taxon>Pezizomycotina</taxon>
        <taxon>Dothideomycetes</taxon>
        <taxon>Dothideomycetes incertae sedis</taxon>
        <taxon>Botryosphaeriales</taxon>
        <taxon>Botryosphaeriaceae</taxon>
        <taxon>Botryosphaeria</taxon>
    </lineage>
</organism>
<dbReference type="OrthoDB" id="5422613at2759"/>
<name>A0A8H4J035_9PEZI</name>
<proteinExistence type="predicted"/>
<sequence>MTSRALLEAIDYASHERLKMTLKAICDKSAVARELVGHELMVDSRSSSEEPFHSTFPSVLPMAAVLGATSNGVAPSRKRPSIQFIECTRCNRKFETVAEHVGDCVYHDGSLAVDFSHEVWADWCESTFGPLNCEENMRSNLHEVPEGFVWSCCGGRGDAHGCRKGPHQAREVSIKRVRI</sequence>
<dbReference type="PANTHER" id="PTHR38167:SF1">
    <property type="entry name" value="C2H2-TYPE DOMAIN-CONTAINING PROTEIN"/>
    <property type="match status" value="1"/>
</dbReference>
<evidence type="ECO:0008006" key="3">
    <source>
        <dbReference type="Google" id="ProtNLM"/>
    </source>
</evidence>
<keyword evidence="2" id="KW-1185">Reference proteome</keyword>
<dbReference type="EMBL" id="WWBZ02000016">
    <property type="protein sequence ID" value="KAF4309427.1"/>
    <property type="molecule type" value="Genomic_DNA"/>
</dbReference>
<dbReference type="AlphaFoldDB" id="A0A8H4J035"/>
<accession>A0A8H4J035</accession>